<sequence length="1092" mass="126793">MSSSKHTMKKFWAIRNKLSQIDYSIYEKQSSHLKDNTISLITKLSSKIENVIDLSMDPLERSSQVYHFIRQNLDYPEGFYTSVVSEFMDLVERYLLLVKEFSLLFSIPKLQSATPNIISEHVLVFIDFLFEVLATFGVRFSLKGQTQFLEMELKLLTVYLWDAPLQAFELEETKSILTDTEALVNEVGSFLHTLFSPRNSLLVNENDRFLSLSDLLKKFELFRTKIEKHCITVSKIQTNMPKKTVVVSLVIVDSLLDDLKDLMNNKADTIVEVKDQFKTIYEELLFLRSFIKDMDLQQHPEFQQLVIRIRDIAYEVEYIVYNSLPHVHKWYLTLRLSNLMEKIKRIRMALEETMQSYDTGVQQVAEYPSERASLQAAKPPILEDTVVGFKDEATKIIGQLIGEPKDLQILSVYGMPGLGKTTLAKKLYNDPTINDDRFDLYAWCVVSQTYQRRSMLIDILRTVGNLSKERMPNMEEDELGEALYKSLKGRSYFIVMDDIWNIDAWDGLKRYFPDDKCRSRILFTTRHKDVGLQASPKCVVNELPFLSEAESWDLLERKVFQKEHCPPQLIDIGKQIATNCHGLPLAIVVMAAVLANMEKKESLWKEVVGSLSSHISDGNNKCMDILELSYKHLPVHLKPCFLYFGVFPEDTEIRVSKLIALWISEGLIEKQEKKSVDDVAQEYLMDLIGRSLILTAKRKSDGRVKACNMHDLLRDMCLKIADQENFVKVIQDDLSICVKHHVSIHSYSNGYCSRPSGLHVRPLLRQSLDPSTFISSGLELLRVFDNSIINMEYNDQIRIQLFVHLRYLAVSYIPSSTASLQNLEFLLVDNKEVAEIPQNLLNMMKLRYLHFHGGAQFTETFRMRASKDESLQMNNLESISFLFIYEENDEKILRYSPHLRRLKCAFKVIWDSSKRKYRYPNLDFLNKLESLRLSFHTKFETKTSLGLMSFPSNIKKLNLCKFDLSWEQINIIGRLLKLEILKLQNVFLEGKCWDTREDEFLELKFLELDGVQISQWNASSDHFPKLERLVLRKCHHLKNIPSSFGEIPTLEMIEVHGCRNCVTECAMKIEEEQRESGNEEFKVIISRSTILR</sequence>
<dbReference type="Pfam" id="PF23598">
    <property type="entry name" value="LRR_14"/>
    <property type="match status" value="1"/>
</dbReference>
<keyword evidence="8" id="KW-0547">Nucleotide-binding</keyword>
<protein>
    <submittedName>
        <fullName evidence="15">Disease resistance RPP13-like protein 3</fullName>
    </submittedName>
</protein>
<keyword evidence="16" id="KW-1185">Reference proteome</keyword>
<dbReference type="Gene3D" id="1.20.5.4130">
    <property type="match status" value="1"/>
</dbReference>
<dbReference type="Gene3D" id="1.10.10.10">
    <property type="entry name" value="Winged helix-like DNA-binding domain superfamily/Winged helix DNA-binding domain"/>
    <property type="match status" value="1"/>
</dbReference>
<dbReference type="FunFam" id="3.40.50.300:FF:001091">
    <property type="entry name" value="Probable disease resistance protein At1g61300"/>
    <property type="match status" value="1"/>
</dbReference>
<evidence type="ECO:0000256" key="8">
    <source>
        <dbReference type="ARBA" id="ARBA00022741"/>
    </source>
</evidence>
<evidence type="ECO:0000259" key="12">
    <source>
        <dbReference type="Pfam" id="PF18052"/>
    </source>
</evidence>
<dbReference type="Gene3D" id="1.10.8.430">
    <property type="entry name" value="Helical domain of apoptotic protease-activating factors"/>
    <property type="match status" value="1"/>
</dbReference>
<evidence type="ECO:0000256" key="5">
    <source>
        <dbReference type="ARBA" id="ARBA00022614"/>
    </source>
</evidence>
<feature type="domain" description="Disease resistance R13L4/SHOC-2-like LRR" evidence="14">
    <location>
        <begin position="776"/>
        <end position="1067"/>
    </location>
</feature>
<dbReference type="InterPro" id="IPR044974">
    <property type="entry name" value="Disease_R_plants"/>
</dbReference>
<dbReference type="Gene3D" id="3.80.10.10">
    <property type="entry name" value="Ribonuclease Inhibitor"/>
    <property type="match status" value="1"/>
</dbReference>
<dbReference type="FunFam" id="1.10.10.10:FF:000322">
    <property type="entry name" value="Probable disease resistance protein At1g63360"/>
    <property type="match status" value="1"/>
</dbReference>
<dbReference type="InterPro" id="IPR055414">
    <property type="entry name" value="LRR_R13L4/SHOC2-like"/>
</dbReference>
<evidence type="ECO:0000259" key="11">
    <source>
        <dbReference type="Pfam" id="PF00931"/>
    </source>
</evidence>
<dbReference type="PANTHER" id="PTHR23155">
    <property type="entry name" value="DISEASE RESISTANCE PROTEIN RP"/>
    <property type="match status" value="1"/>
</dbReference>
<dbReference type="InterPro" id="IPR036388">
    <property type="entry name" value="WH-like_DNA-bd_sf"/>
</dbReference>
<evidence type="ECO:0000256" key="7">
    <source>
        <dbReference type="ARBA" id="ARBA00022737"/>
    </source>
</evidence>
<proteinExistence type="inferred from homology"/>
<evidence type="ECO:0000256" key="6">
    <source>
        <dbReference type="ARBA" id="ARBA00022667"/>
    </source>
</evidence>
<evidence type="ECO:0000256" key="2">
    <source>
        <dbReference type="ARBA" id="ARBA00004496"/>
    </source>
</evidence>
<dbReference type="Gene3D" id="3.40.50.300">
    <property type="entry name" value="P-loop containing nucleotide triphosphate hydrolases"/>
    <property type="match status" value="1"/>
</dbReference>
<comment type="similarity">
    <text evidence="3">Belongs to the disease resistance NB-LRR family.</text>
</comment>
<evidence type="ECO:0000256" key="3">
    <source>
        <dbReference type="ARBA" id="ARBA00008894"/>
    </source>
</evidence>
<dbReference type="SUPFAM" id="SSF52058">
    <property type="entry name" value="L domain-like"/>
    <property type="match status" value="1"/>
</dbReference>
<dbReference type="Pfam" id="PF23559">
    <property type="entry name" value="WHD_DRP"/>
    <property type="match status" value="1"/>
</dbReference>
<reference evidence="16" key="1">
    <citation type="submission" date="2024-07" db="EMBL/GenBank/DDBJ databases">
        <title>Two chromosome-level genome assemblies of Korean endemic species Abeliophyllum distichum and Forsythia ovata (Oleaceae).</title>
        <authorList>
            <person name="Jang H."/>
        </authorList>
    </citation>
    <scope>NUCLEOTIDE SEQUENCE [LARGE SCALE GENOMIC DNA]</scope>
</reference>
<organism evidence="15 16">
    <name type="scientific">Abeliophyllum distichum</name>
    <dbReference type="NCBI Taxonomy" id="126358"/>
    <lineage>
        <taxon>Eukaryota</taxon>
        <taxon>Viridiplantae</taxon>
        <taxon>Streptophyta</taxon>
        <taxon>Embryophyta</taxon>
        <taxon>Tracheophyta</taxon>
        <taxon>Spermatophyta</taxon>
        <taxon>Magnoliopsida</taxon>
        <taxon>eudicotyledons</taxon>
        <taxon>Gunneridae</taxon>
        <taxon>Pentapetalae</taxon>
        <taxon>asterids</taxon>
        <taxon>lamiids</taxon>
        <taxon>Lamiales</taxon>
        <taxon>Oleaceae</taxon>
        <taxon>Forsythieae</taxon>
        <taxon>Abeliophyllum</taxon>
    </lineage>
</organism>
<feature type="domain" description="Disease resistance N-terminal" evidence="12">
    <location>
        <begin position="251"/>
        <end position="324"/>
    </location>
</feature>
<evidence type="ECO:0000259" key="13">
    <source>
        <dbReference type="Pfam" id="PF23559"/>
    </source>
</evidence>
<keyword evidence="5" id="KW-0433">Leucine-rich repeat</keyword>
<dbReference type="GO" id="GO:0005524">
    <property type="term" value="F:ATP binding"/>
    <property type="evidence" value="ECO:0007669"/>
    <property type="project" value="UniProtKB-KW"/>
</dbReference>
<dbReference type="AlphaFoldDB" id="A0ABD1V1Q6"/>
<dbReference type="PRINTS" id="PR00364">
    <property type="entry name" value="DISEASERSIST"/>
</dbReference>
<dbReference type="Pfam" id="PF00931">
    <property type="entry name" value="NB-ARC"/>
    <property type="match status" value="1"/>
</dbReference>
<dbReference type="EMBL" id="JBFOLK010000002">
    <property type="protein sequence ID" value="KAL2531254.1"/>
    <property type="molecule type" value="Genomic_DNA"/>
</dbReference>
<evidence type="ECO:0000313" key="15">
    <source>
        <dbReference type="EMBL" id="KAL2531254.1"/>
    </source>
</evidence>
<dbReference type="Pfam" id="PF18052">
    <property type="entry name" value="Rx_N"/>
    <property type="match status" value="1"/>
</dbReference>
<dbReference type="SUPFAM" id="SSF52540">
    <property type="entry name" value="P-loop containing nucleoside triphosphate hydrolases"/>
    <property type="match status" value="1"/>
</dbReference>
<evidence type="ECO:0000313" key="16">
    <source>
        <dbReference type="Proteomes" id="UP001604336"/>
    </source>
</evidence>
<dbReference type="InterPro" id="IPR042197">
    <property type="entry name" value="Apaf_helical"/>
</dbReference>
<evidence type="ECO:0000256" key="10">
    <source>
        <dbReference type="ARBA" id="ARBA00022840"/>
    </source>
</evidence>
<keyword evidence="7" id="KW-0677">Repeat</keyword>
<feature type="domain" description="Disease resistance protein winged helix" evidence="13">
    <location>
        <begin position="646"/>
        <end position="716"/>
    </location>
</feature>
<keyword evidence="6" id="KW-0381">Hypersensitive response</keyword>
<dbReference type="GO" id="GO:0009626">
    <property type="term" value="P:plant-type hypersensitive response"/>
    <property type="evidence" value="ECO:0007669"/>
    <property type="project" value="UniProtKB-KW"/>
</dbReference>
<accession>A0ABD1V1Q6</accession>
<gene>
    <name evidence="15" type="ORF">Adt_04605</name>
</gene>
<dbReference type="GO" id="GO:0005737">
    <property type="term" value="C:cytoplasm"/>
    <property type="evidence" value="ECO:0007669"/>
    <property type="project" value="UniProtKB-SubCell"/>
</dbReference>
<keyword evidence="10" id="KW-0067">ATP-binding</keyword>
<dbReference type="GO" id="GO:0051607">
    <property type="term" value="P:defense response to virus"/>
    <property type="evidence" value="ECO:0007669"/>
    <property type="project" value="UniProtKB-ARBA"/>
</dbReference>
<comment type="subcellular location">
    <subcellularLocation>
        <location evidence="2">Cytoplasm</location>
    </subcellularLocation>
</comment>
<keyword evidence="4" id="KW-0963">Cytoplasm</keyword>
<comment type="function">
    <text evidence="1">Confers resistance to late blight (Phytophthora infestans) races carrying the avirulence gene Avr1. Resistance proteins guard the plant against pathogens that contain an appropriate avirulence protein via an indirect interaction with this avirulence protein. That triggers a defense system including the hypersensitive response, which restricts the pathogen growth.</text>
</comment>
<evidence type="ECO:0000259" key="14">
    <source>
        <dbReference type="Pfam" id="PF23598"/>
    </source>
</evidence>
<evidence type="ECO:0000256" key="4">
    <source>
        <dbReference type="ARBA" id="ARBA00022490"/>
    </source>
</evidence>
<keyword evidence="9" id="KW-0611">Plant defense</keyword>
<dbReference type="InterPro" id="IPR002182">
    <property type="entry name" value="NB-ARC"/>
</dbReference>
<comment type="caution">
    <text evidence="15">The sequence shown here is derived from an EMBL/GenBank/DDBJ whole genome shotgun (WGS) entry which is preliminary data.</text>
</comment>
<dbReference type="InterPro" id="IPR041118">
    <property type="entry name" value="Rx_N"/>
</dbReference>
<dbReference type="PANTHER" id="PTHR23155:SF1152">
    <property type="entry name" value="AAA+ ATPASE DOMAIN-CONTAINING PROTEIN"/>
    <property type="match status" value="1"/>
</dbReference>
<feature type="domain" description="NB-ARC" evidence="11">
    <location>
        <begin position="391"/>
        <end position="564"/>
    </location>
</feature>
<dbReference type="InterPro" id="IPR032675">
    <property type="entry name" value="LRR_dom_sf"/>
</dbReference>
<dbReference type="Proteomes" id="UP001604336">
    <property type="component" value="Unassembled WGS sequence"/>
</dbReference>
<evidence type="ECO:0000256" key="9">
    <source>
        <dbReference type="ARBA" id="ARBA00022821"/>
    </source>
</evidence>
<dbReference type="InterPro" id="IPR027417">
    <property type="entry name" value="P-loop_NTPase"/>
</dbReference>
<name>A0ABD1V1Q6_9LAMI</name>
<dbReference type="InterPro" id="IPR058922">
    <property type="entry name" value="WHD_DRP"/>
</dbReference>
<evidence type="ECO:0000256" key="1">
    <source>
        <dbReference type="ARBA" id="ARBA00002074"/>
    </source>
</evidence>